<accession>A0A2A4SVD5</accession>
<sequence length="184" mass="21207">MIEHLYEFKEYLHSKGIFFSFHGPLSQEIMVEIGDSLRKRMKLEEASNSTILKVFSMLVEQSQNILHYSSETTPIKVESKEPSLIKGGLIVVGYQDGEYFVVCGNQIKNTRIKGLESKLKKIQSMNREELKAYYKEQRKLGPDADSKGAGLGFIEMARKSSRPIEFYFQTIDEEHSYFSFKTVI</sequence>
<dbReference type="InterPro" id="IPR046239">
    <property type="entry name" value="DUF6272"/>
</dbReference>
<dbReference type="Proteomes" id="UP000218113">
    <property type="component" value="Unassembled WGS sequence"/>
</dbReference>
<dbReference type="AlphaFoldDB" id="A0A2A4SVD5"/>
<comment type="caution">
    <text evidence="1">The sequence shown here is derived from an EMBL/GenBank/DDBJ whole genome shotgun (WGS) entry which is preliminary data.</text>
</comment>
<dbReference type="EMBL" id="NVSR01000114">
    <property type="protein sequence ID" value="PCI25320.1"/>
    <property type="molecule type" value="Genomic_DNA"/>
</dbReference>
<evidence type="ECO:0000313" key="1">
    <source>
        <dbReference type="EMBL" id="PCI25320.1"/>
    </source>
</evidence>
<organism evidence="1 2">
    <name type="scientific">SAR324 cluster bacterium</name>
    <dbReference type="NCBI Taxonomy" id="2024889"/>
    <lineage>
        <taxon>Bacteria</taxon>
        <taxon>Deltaproteobacteria</taxon>
        <taxon>SAR324 cluster</taxon>
    </lineage>
</organism>
<dbReference type="Pfam" id="PF19788">
    <property type="entry name" value="DUF6272"/>
    <property type="match status" value="1"/>
</dbReference>
<protein>
    <submittedName>
        <fullName evidence="1">Uncharacterized protein</fullName>
    </submittedName>
</protein>
<proteinExistence type="predicted"/>
<gene>
    <name evidence="1" type="ORF">COB67_10795</name>
</gene>
<evidence type="ECO:0000313" key="2">
    <source>
        <dbReference type="Proteomes" id="UP000218113"/>
    </source>
</evidence>
<dbReference type="NCBIfam" id="NF038262">
    <property type="entry name" value="SiaB_fam_kinase"/>
    <property type="match status" value="1"/>
</dbReference>
<name>A0A2A4SVD5_9DELT</name>
<reference evidence="2" key="1">
    <citation type="submission" date="2017-08" db="EMBL/GenBank/DDBJ databases">
        <title>A dynamic microbial community with high functional redundancy inhabits the cold, oxic subseafloor aquifer.</title>
        <authorList>
            <person name="Tully B.J."/>
            <person name="Wheat C.G."/>
            <person name="Glazer B.T."/>
            <person name="Huber J.A."/>
        </authorList>
    </citation>
    <scope>NUCLEOTIDE SEQUENCE [LARGE SCALE GENOMIC DNA]</scope>
</reference>